<comment type="pathway">
    <text evidence="2 15">Cofactor biosynthesis; FAD biosynthesis; FAD from FMN: step 1/1.</text>
</comment>
<dbReference type="PIRSF" id="PIRSF004491">
    <property type="entry name" value="FAD_Synth"/>
    <property type="match status" value="1"/>
</dbReference>
<dbReference type="NCBIfam" id="TIGR00083">
    <property type="entry name" value="ribF"/>
    <property type="match status" value="1"/>
</dbReference>
<dbReference type="Gene3D" id="3.40.50.620">
    <property type="entry name" value="HUPs"/>
    <property type="match status" value="1"/>
</dbReference>
<name>A0A1M6C1Z5_9FIRM</name>
<dbReference type="InterPro" id="IPR014729">
    <property type="entry name" value="Rossmann-like_a/b/a_fold"/>
</dbReference>
<keyword evidence="11 15" id="KW-0067">ATP-binding</keyword>
<gene>
    <name evidence="17" type="ORF">SAMN02746098_04261</name>
</gene>
<dbReference type="GO" id="GO:0009398">
    <property type="term" value="P:FMN biosynthetic process"/>
    <property type="evidence" value="ECO:0007669"/>
    <property type="project" value="UniProtKB-UniRule"/>
</dbReference>
<dbReference type="PANTHER" id="PTHR22749:SF6">
    <property type="entry name" value="RIBOFLAVIN KINASE"/>
    <property type="match status" value="1"/>
</dbReference>
<dbReference type="EMBL" id="FQXJ01000020">
    <property type="protein sequence ID" value="SHI55047.1"/>
    <property type="molecule type" value="Genomic_DNA"/>
</dbReference>
<keyword evidence="5 15" id="KW-0288">FMN</keyword>
<evidence type="ECO:0000256" key="7">
    <source>
        <dbReference type="ARBA" id="ARBA00022695"/>
    </source>
</evidence>
<dbReference type="Proteomes" id="UP000183954">
    <property type="component" value="Unassembled WGS sequence"/>
</dbReference>
<evidence type="ECO:0000259" key="16">
    <source>
        <dbReference type="SMART" id="SM00904"/>
    </source>
</evidence>
<keyword evidence="12" id="KW-0511">Multifunctional enzyme</keyword>
<dbReference type="NCBIfam" id="NF004160">
    <property type="entry name" value="PRK05627.1-3"/>
    <property type="match status" value="1"/>
</dbReference>
<evidence type="ECO:0000256" key="1">
    <source>
        <dbReference type="ARBA" id="ARBA00002121"/>
    </source>
</evidence>
<dbReference type="InterPro" id="IPR015865">
    <property type="entry name" value="Riboflavin_kinase_bac/euk"/>
</dbReference>
<comment type="catalytic activity">
    <reaction evidence="13 15">
        <text>riboflavin + ATP = FMN + ADP + H(+)</text>
        <dbReference type="Rhea" id="RHEA:14357"/>
        <dbReference type="ChEBI" id="CHEBI:15378"/>
        <dbReference type="ChEBI" id="CHEBI:30616"/>
        <dbReference type="ChEBI" id="CHEBI:57986"/>
        <dbReference type="ChEBI" id="CHEBI:58210"/>
        <dbReference type="ChEBI" id="CHEBI:456216"/>
        <dbReference type="EC" id="2.7.1.26"/>
    </reaction>
</comment>
<evidence type="ECO:0000256" key="15">
    <source>
        <dbReference type="PIRNR" id="PIRNR004491"/>
    </source>
</evidence>
<dbReference type="SMART" id="SM00904">
    <property type="entry name" value="Flavokinase"/>
    <property type="match status" value="1"/>
</dbReference>
<comment type="pathway">
    <text evidence="3 15">Cofactor biosynthesis; FMN biosynthesis; FMN from riboflavin (ATP route): step 1/1.</text>
</comment>
<protein>
    <recommendedName>
        <fullName evidence="15">Riboflavin biosynthesis protein</fullName>
    </recommendedName>
    <domain>
        <recommendedName>
            <fullName evidence="15">Riboflavin kinase</fullName>
            <ecNumber evidence="15">2.7.1.26</ecNumber>
        </recommendedName>
        <alternativeName>
            <fullName evidence="15">Flavokinase</fullName>
        </alternativeName>
    </domain>
    <domain>
        <recommendedName>
            <fullName evidence="15">FMN adenylyltransferase</fullName>
            <ecNumber evidence="15">2.7.7.2</ecNumber>
        </recommendedName>
        <alternativeName>
            <fullName evidence="15">FAD pyrophosphorylase</fullName>
        </alternativeName>
        <alternativeName>
            <fullName evidence="15">FAD synthase</fullName>
        </alternativeName>
    </domain>
</protein>
<evidence type="ECO:0000313" key="18">
    <source>
        <dbReference type="Proteomes" id="UP000183954"/>
    </source>
</evidence>
<dbReference type="EC" id="2.7.1.26" evidence="15"/>
<dbReference type="SUPFAM" id="SSF52374">
    <property type="entry name" value="Nucleotidylyl transferase"/>
    <property type="match status" value="1"/>
</dbReference>
<feature type="domain" description="Riboflavin kinase" evidence="16">
    <location>
        <begin position="179"/>
        <end position="304"/>
    </location>
</feature>
<keyword evidence="10 15" id="KW-0274">FAD</keyword>
<reference evidence="18" key="1">
    <citation type="submission" date="2016-11" db="EMBL/GenBank/DDBJ databases">
        <authorList>
            <person name="Varghese N."/>
            <person name="Submissions S."/>
        </authorList>
    </citation>
    <scope>NUCLEOTIDE SEQUENCE [LARGE SCALE GENOMIC DNA]</scope>
    <source>
        <strain evidence="18">DSM 15449</strain>
    </source>
</reference>
<comment type="catalytic activity">
    <reaction evidence="14 15">
        <text>FMN + ATP + H(+) = FAD + diphosphate</text>
        <dbReference type="Rhea" id="RHEA:17237"/>
        <dbReference type="ChEBI" id="CHEBI:15378"/>
        <dbReference type="ChEBI" id="CHEBI:30616"/>
        <dbReference type="ChEBI" id="CHEBI:33019"/>
        <dbReference type="ChEBI" id="CHEBI:57692"/>
        <dbReference type="ChEBI" id="CHEBI:58210"/>
        <dbReference type="EC" id="2.7.7.2"/>
    </reaction>
</comment>
<evidence type="ECO:0000313" key="17">
    <source>
        <dbReference type="EMBL" id="SHI55047.1"/>
    </source>
</evidence>
<dbReference type="AlphaFoldDB" id="A0A1M6C1Z5"/>
<comment type="similarity">
    <text evidence="15">Belongs to the ribF family.</text>
</comment>
<dbReference type="UniPathway" id="UPA00277">
    <property type="reaction ID" value="UER00407"/>
</dbReference>
<dbReference type="SUPFAM" id="SSF82114">
    <property type="entry name" value="Riboflavin kinase-like"/>
    <property type="match status" value="1"/>
</dbReference>
<evidence type="ECO:0000256" key="5">
    <source>
        <dbReference type="ARBA" id="ARBA00022643"/>
    </source>
</evidence>
<dbReference type="Pfam" id="PF06574">
    <property type="entry name" value="FAD_syn"/>
    <property type="match status" value="1"/>
</dbReference>
<evidence type="ECO:0000256" key="4">
    <source>
        <dbReference type="ARBA" id="ARBA00022630"/>
    </source>
</evidence>
<evidence type="ECO:0000256" key="6">
    <source>
        <dbReference type="ARBA" id="ARBA00022679"/>
    </source>
</evidence>
<dbReference type="InterPro" id="IPR023468">
    <property type="entry name" value="Riboflavin_kinase"/>
</dbReference>
<dbReference type="RefSeq" id="WP_073031992.1">
    <property type="nucleotide sequence ID" value="NZ_FQXJ01000020.1"/>
</dbReference>
<dbReference type="STRING" id="1121420.SAMN02746098_04261"/>
<organism evidence="17 18">
    <name type="scientific">Desulfosporosinus lacus DSM 15449</name>
    <dbReference type="NCBI Taxonomy" id="1121420"/>
    <lineage>
        <taxon>Bacteria</taxon>
        <taxon>Bacillati</taxon>
        <taxon>Bacillota</taxon>
        <taxon>Clostridia</taxon>
        <taxon>Eubacteriales</taxon>
        <taxon>Desulfitobacteriaceae</taxon>
        <taxon>Desulfosporosinus</taxon>
    </lineage>
</organism>
<evidence type="ECO:0000256" key="8">
    <source>
        <dbReference type="ARBA" id="ARBA00022741"/>
    </source>
</evidence>
<dbReference type="GO" id="GO:0009231">
    <property type="term" value="P:riboflavin biosynthetic process"/>
    <property type="evidence" value="ECO:0007669"/>
    <property type="project" value="InterPro"/>
</dbReference>
<evidence type="ECO:0000256" key="2">
    <source>
        <dbReference type="ARBA" id="ARBA00004726"/>
    </source>
</evidence>
<dbReference type="Gene3D" id="2.40.30.30">
    <property type="entry name" value="Riboflavin kinase-like"/>
    <property type="match status" value="1"/>
</dbReference>
<dbReference type="FunFam" id="3.40.50.620:FF:000021">
    <property type="entry name" value="Riboflavin biosynthesis protein"/>
    <property type="match status" value="1"/>
</dbReference>
<dbReference type="EC" id="2.7.7.2" evidence="15"/>
<comment type="function">
    <text evidence="1">Catalyzes the phosphorylation of riboflavin to FMN followed by the adenylation of FMN to FAD.</text>
</comment>
<dbReference type="PANTHER" id="PTHR22749">
    <property type="entry name" value="RIBOFLAVIN KINASE/FMN ADENYLYLTRANSFERASE"/>
    <property type="match status" value="1"/>
</dbReference>
<evidence type="ECO:0000256" key="11">
    <source>
        <dbReference type="ARBA" id="ARBA00022840"/>
    </source>
</evidence>
<keyword evidence="7 15" id="KW-0548">Nucleotidyltransferase</keyword>
<dbReference type="UniPathway" id="UPA00276">
    <property type="reaction ID" value="UER00406"/>
</dbReference>
<sequence>MQVRTSLPMEREPCVLALGNFDGVHLGHRRLLEHGLEQAVRLGVGLDVLIFEPHPLKVLFPERGVKLLSTTQERLLYMEEIGVRTVYHLPFTMEMANTSPEQFVEKILLPLGVIHVVVGFNYSFGAQGKGNSELIQALGQKHGFGVSVLQAQTLGGRVISSSSIRKALQLGDIQLASSLLGHLPCLRGTVIHGEERGRMLGYPTANILTSDDFLIPKRGVYAVWSTIDEKRVLGMMNIGMKPTFHEVYDTVVEVHFFDFEGDLYGKEITVCIEERLRDERKFNGVNELLTQLERDCSNAKGVLDKIQDRQDSNKALLQTNFTNQ</sequence>
<dbReference type="Pfam" id="PF01687">
    <property type="entry name" value="Flavokinase"/>
    <property type="match status" value="1"/>
</dbReference>
<dbReference type="CDD" id="cd02064">
    <property type="entry name" value="FAD_synthetase_N"/>
    <property type="match status" value="1"/>
</dbReference>
<evidence type="ECO:0000256" key="12">
    <source>
        <dbReference type="ARBA" id="ARBA00023268"/>
    </source>
</evidence>
<dbReference type="InterPro" id="IPR023465">
    <property type="entry name" value="Riboflavin_kinase_dom_sf"/>
</dbReference>
<proteinExistence type="inferred from homology"/>
<keyword evidence="4 15" id="KW-0285">Flavoprotein</keyword>
<evidence type="ECO:0000256" key="10">
    <source>
        <dbReference type="ARBA" id="ARBA00022827"/>
    </source>
</evidence>
<dbReference type="InterPro" id="IPR002606">
    <property type="entry name" value="Riboflavin_kinase_bac"/>
</dbReference>
<evidence type="ECO:0000256" key="14">
    <source>
        <dbReference type="ARBA" id="ARBA00049494"/>
    </source>
</evidence>
<dbReference type="GO" id="GO:0003919">
    <property type="term" value="F:FMN adenylyltransferase activity"/>
    <property type="evidence" value="ECO:0007669"/>
    <property type="project" value="UniProtKB-UniRule"/>
</dbReference>
<keyword evidence="9 15" id="KW-0418">Kinase</keyword>
<evidence type="ECO:0000256" key="13">
    <source>
        <dbReference type="ARBA" id="ARBA00047880"/>
    </source>
</evidence>
<keyword evidence="8 15" id="KW-0547">Nucleotide-binding</keyword>
<dbReference type="GO" id="GO:0008531">
    <property type="term" value="F:riboflavin kinase activity"/>
    <property type="evidence" value="ECO:0007669"/>
    <property type="project" value="UniProtKB-UniRule"/>
</dbReference>
<dbReference type="GO" id="GO:0006747">
    <property type="term" value="P:FAD biosynthetic process"/>
    <property type="evidence" value="ECO:0007669"/>
    <property type="project" value="UniProtKB-UniRule"/>
</dbReference>
<dbReference type="FunFam" id="2.40.30.30:FF:000003">
    <property type="entry name" value="Riboflavin biosynthesis protein"/>
    <property type="match status" value="1"/>
</dbReference>
<evidence type="ECO:0000256" key="9">
    <source>
        <dbReference type="ARBA" id="ARBA00022777"/>
    </source>
</evidence>
<keyword evidence="6 15" id="KW-0808">Transferase</keyword>
<dbReference type="GO" id="GO:0005524">
    <property type="term" value="F:ATP binding"/>
    <property type="evidence" value="ECO:0007669"/>
    <property type="project" value="UniProtKB-UniRule"/>
</dbReference>
<accession>A0A1M6C1Z5</accession>
<dbReference type="InterPro" id="IPR015864">
    <property type="entry name" value="FAD_synthase"/>
</dbReference>
<evidence type="ECO:0000256" key="3">
    <source>
        <dbReference type="ARBA" id="ARBA00005201"/>
    </source>
</evidence>
<keyword evidence="18" id="KW-1185">Reference proteome</keyword>
<dbReference type="OrthoDB" id="9803667at2"/>